<evidence type="ECO:0000313" key="11">
    <source>
        <dbReference type="EMBL" id="GFG57635.1"/>
    </source>
</evidence>
<keyword evidence="4" id="KW-1003">Cell membrane</keyword>
<feature type="transmembrane region" description="Helical" evidence="9">
    <location>
        <begin position="221"/>
        <end position="238"/>
    </location>
</feature>
<dbReference type="AlphaFoldDB" id="A0A7I9WIQ8"/>
<keyword evidence="7" id="KW-0406">Ion transport</keyword>
<dbReference type="GO" id="GO:1902600">
    <property type="term" value="P:proton transmembrane transport"/>
    <property type="evidence" value="ECO:0007669"/>
    <property type="project" value="InterPro"/>
</dbReference>
<proteinExistence type="predicted"/>
<feature type="transmembrane region" description="Helical" evidence="9">
    <location>
        <begin position="151"/>
        <end position="174"/>
    </location>
</feature>
<evidence type="ECO:0000313" key="12">
    <source>
        <dbReference type="Proteomes" id="UP000465241"/>
    </source>
</evidence>
<sequence length="399" mass="42326">MTTEAAFVLTLLVLGYAVVSGLVTRWYVAPALIFIVAGVLLGPDGAGVIEIGADTGTFTVVAQLALTVILFNQAAELDLRSILRRGHDSFRLIVIGIPLTIGLGTATALLILPVMPVWEAVCLAAIVAPLEVSLIEALLEDRRIPERVRHALAMESGCYDGFALAALFAALALASDRSAEESWGWFLFRAEVLSLAAGAVVGGVGALLIARSYQRDWIGDTWAQLATLAVALLCFQVGEMFHGSGFVAAFAGGLACAVVAQRTRAEVPTKVSDAAGHLLELLVFAMFGAAAVIVGWRDADWRVVLFGVLAVFAVRMVAVWFALLRTDVPTRSRLFLGWFGPRGIGTLVLGLLVVQEGAIEQVDLITQTVVVAVTLSLVVHSATAPLGIRLVQPDRLAHR</sequence>
<evidence type="ECO:0000256" key="9">
    <source>
        <dbReference type="SAM" id="Phobius"/>
    </source>
</evidence>
<dbReference type="PANTHER" id="PTHR32507:SF8">
    <property type="entry name" value="CNH1P"/>
    <property type="match status" value="1"/>
</dbReference>
<feature type="transmembrane region" description="Helical" evidence="9">
    <location>
        <begin position="335"/>
        <end position="353"/>
    </location>
</feature>
<comment type="caution">
    <text evidence="11">The sequence shown here is derived from an EMBL/GenBank/DDBJ whole genome shotgun (WGS) entry which is preliminary data.</text>
</comment>
<dbReference type="GO" id="GO:0005886">
    <property type="term" value="C:plasma membrane"/>
    <property type="evidence" value="ECO:0007669"/>
    <property type="project" value="UniProtKB-SubCell"/>
</dbReference>
<evidence type="ECO:0000256" key="3">
    <source>
        <dbReference type="ARBA" id="ARBA00022449"/>
    </source>
</evidence>
<dbReference type="EMBL" id="BLKT01000003">
    <property type="protein sequence ID" value="GFG57635.1"/>
    <property type="molecule type" value="Genomic_DNA"/>
</dbReference>
<feature type="transmembrane region" description="Helical" evidence="9">
    <location>
        <begin position="92"/>
        <end position="112"/>
    </location>
</feature>
<feature type="transmembrane region" description="Helical" evidence="9">
    <location>
        <begin position="365"/>
        <end position="391"/>
    </location>
</feature>
<dbReference type="InterPro" id="IPR038770">
    <property type="entry name" value="Na+/solute_symporter_sf"/>
</dbReference>
<keyword evidence="12" id="KW-1185">Reference proteome</keyword>
<feature type="transmembrane region" description="Helical" evidence="9">
    <location>
        <begin position="6"/>
        <end position="24"/>
    </location>
</feature>
<evidence type="ECO:0000256" key="2">
    <source>
        <dbReference type="ARBA" id="ARBA00022448"/>
    </source>
</evidence>
<accession>A0A7I9WIQ8</accession>
<keyword evidence="3" id="KW-0050">Antiport</keyword>
<evidence type="ECO:0000256" key="8">
    <source>
        <dbReference type="ARBA" id="ARBA00023136"/>
    </source>
</evidence>
<keyword evidence="2" id="KW-0813">Transport</keyword>
<dbReference type="InterPro" id="IPR006153">
    <property type="entry name" value="Cation/H_exchanger_TM"/>
</dbReference>
<dbReference type="GO" id="GO:0015297">
    <property type="term" value="F:antiporter activity"/>
    <property type="evidence" value="ECO:0007669"/>
    <property type="project" value="UniProtKB-KW"/>
</dbReference>
<feature type="transmembrane region" description="Helical" evidence="9">
    <location>
        <begin position="55"/>
        <end position="71"/>
    </location>
</feature>
<reference evidence="11 12" key="1">
    <citation type="journal article" date="2019" name="Emerg. Microbes Infect.">
        <title>Comprehensive subspecies identification of 175 nontuberculous mycobacteria species based on 7547 genomic profiles.</title>
        <authorList>
            <person name="Matsumoto Y."/>
            <person name="Kinjo T."/>
            <person name="Motooka D."/>
            <person name="Nabeya D."/>
            <person name="Jung N."/>
            <person name="Uechi K."/>
            <person name="Horii T."/>
            <person name="Iida T."/>
            <person name="Fujita J."/>
            <person name="Nakamura S."/>
        </authorList>
    </citation>
    <scope>NUCLEOTIDE SEQUENCE [LARGE SCALE GENOMIC DNA]</scope>
    <source>
        <strain evidence="11 12">JCM 13392</strain>
    </source>
</reference>
<gene>
    <name evidence="11" type="ORF">MMUR_17710</name>
</gene>
<dbReference type="PANTHER" id="PTHR32507">
    <property type="entry name" value="NA(+)/H(+) ANTIPORTER 1"/>
    <property type="match status" value="1"/>
</dbReference>
<evidence type="ECO:0000256" key="4">
    <source>
        <dbReference type="ARBA" id="ARBA00022475"/>
    </source>
</evidence>
<feature type="transmembrane region" description="Helical" evidence="9">
    <location>
        <begin position="274"/>
        <end position="297"/>
    </location>
</feature>
<evidence type="ECO:0000256" key="7">
    <source>
        <dbReference type="ARBA" id="ARBA00023065"/>
    </source>
</evidence>
<dbReference type="RefSeq" id="WP_193488757.1">
    <property type="nucleotide sequence ID" value="NZ_BAAAMC010000012.1"/>
</dbReference>
<dbReference type="Pfam" id="PF00999">
    <property type="entry name" value="Na_H_Exchanger"/>
    <property type="match status" value="1"/>
</dbReference>
<feature type="transmembrane region" description="Helical" evidence="9">
    <location>
        <begin position="186"/>
        <end position="209"/>
    </location>
</feature>
<keyword evidence="6 9" id="KW-1133">Transmembrane helix</keyword>
<evidence type="ECO:0000256" key="6">
    <source>
        <dbReference type="ARBA" id="ARBA00022989"/>
    </source>
</evidence>
<organism evidence="11 12">
    <name type="scientific">Mycolicibacterium murale</name>
    <dbReference type="NCBI Taxonomy" id="182220"/>
    <lineage>
        <taxon>Bacteria</taxon>
        <taxon>Bacillati</taxon>
        <taxon>Actinomycetota</taxon>
        <taxon>Actinomycetes</taxon>
        <taxon>Mycobacteriales</taxon>
        <taxon>Mycobacteriaceae</taxon>
        <taxon>Mycolicibacterium</taxon>
    </lineage>
</organism>
<feature type="domain" description="Cation/H+ exchanger transmembrane" evidence="10">
    <location>
        <begin position="17"/>
        <end position="381"/>
    </location>
</feature>
<keyword evidence="8 9" id="KW-0472">Membrane</keyword>
<evidence type="ECO:0000256" key="5">
    <source>
        <dbReference type="ARBA" id="ARBA00022692"/>
    </source>
</evidence>
<dbReference type="Proteomes" id="UP000465241">
    <property type="component" value="Unassembled WGS sequence"/>
</dbReference>
<dbReference type="Gene3D" id="1.20.1530.20">
    <property type="match status" value="1"/>
</dbReference>
<evidence type="ECO:0000259" key="10">
    <source>
        <dbReference type="Pfam" id="PF00999"/>
    </source>
</evidence>
<feature type="transmembrane region" description="Helical" evidence="9">
    <location>
        <begin position="303"/>
        <end position="323"/>
    </location>
</feature>
<evidence type="ECO:0000256" key="1">
    <source>
        <dbReference type="ARBA" id="ARBA00004651"/>
    </source>
</evidence>
<keyword evidence="5 9" id="KW-0812">Transmembrane</keyword>
<protein>
    <submittedName>
        <fullName evidence="11">Sodium:proton antiporter</fullName>
    </submittedName>
</protein>
<feature type="transmembrane region" description="Helical" evidence="9">
    <location>
        <begin position="244"/>
        <end position="262"/>
    </location>
</feature>
<name>A0A7I9WIQ8_9MYCO</name>
<comment type="subcellular location">
    <subcellularLocation>
        <location evidence="1">Cell membrane</location>
        <topology evidence="1">Multi-pass membrane protein</topology>
    </subcellularLocation>
</comment>
<feature type="transmembrane region" description="Helical" evidence="9">
    <location>
        <begin position="118"/>
        <end position="139"/>
    </location>
</feature>